<keyword evidence="3" id="KW-0859">Xylose metabolism</keyword>
<dbReference type="InterPro" id="IPR036390">
    <property type="entry name" value="WH_DNA-bd_sf"/>
</dbReference>
<evidence type="ECO:0000256" key="3">
    <source>
        <dbReference type="ARBA" id="ARBA00022629"/>
    </source>
</evidence>
<dbReference type="SUPFAM" id="SSF53067">
    <property type="entry name" value="Actin-like ATPase domain"/>
    <property type="match status" value="1"/>
</dbReference>
<reference evidence="4 5" key="1">
    <citation type="submission" date="2021-01" db="EMBL/GenBank/DDBJ databases">
        <title>Genome public.</title>
        <authorList>
            <person name="Liu C."/>
            <person name="Sun Q."/>
        </authorList>
    </citation>
    <scope>NUCLEOTIDE SEQUENCE [LARGE SCALE GENOMIC DNA]</scope>
    <source>
        <strain evidence="4 5">YIM B02515</strain>
    </source>
</reference>
<organism evidence="4 5">
    <name type="scientific">Clostridium rhizosphaerae</name>
    <dbReference type="NCBI Taxonomy" id="2803861"/>
    <lineage>
        <taxon>Bacteria</taxon>
        <taxon>Bacillati</taxon>
        <taxon>Bacillota</taxon>
        <taxon>Clostridia</taxon>
        <taxon>Eubacteriales</taxon>
        <taxon>Clostridiaceae</taxon>
        <taxon>Clostridium</taxon>
    </lineage>
</organism>
<dbReference type="PANTHER" id="PTHR18964">
    <property type="entry name" value="ROK (REPRESSOR, ORF, KINASE) FAMILY"/>
    <property type="match status" value="1"/>
</dbReference>
<dbReference type="InterPro" id="IPR000600">
    <property type="entry name" value="ROK"/>
</dbReference>
<keyword evidence="3" id="KW-0119">Carbohydrate metabolism</keyword>
<name>A0ABS1T4K9_9CLOT</name>
<dbReference type="InterPro" id="IPR036388">
    <property type="entry name" value="WH-like_DNA-bd_sf"/>
</dbReference>
<protein>
    <submittedName>
        <fullName evidence="4">ROK family protein</fullName>
    </submittedName>
</protein>
<gene>
    <name evidence="4" type="ORF">JK636_00660</name>
</gene>
<comment type="function">
    <text evidence="1">Transcriptional repressor of xylose-utilizing enzymes.</text>
</comment>
<comment type="caution">
    <text evidence="4">The sequence shown here is derived from an EMBL/GenBank/DDBJ whole genome shotgun (WGS) entry which is preliminary data.</text>
</comment>
<dbReference type="InterPro" id="IPR043129">
    <property type="entry name" value="ATPase_NBD"/>
</dbReference>
<dbReference type="Proteomes" id="UP000632377">
    <property type="component" value="Unassembled WGS sequence"/>
</dbReference>
<evidence type="ECO:0000256" key="1">
    <source>
        <dbReference type="ARBA" id="ARBA00002486"/>
    </source>
</evidence>
<dbReference type="Gene3D" id="3.30.420.40">
    <property type="match status" value="2"/>
</dbReference>
<dbReference type="SUPFAM" id="SSF46785">
    <property type="entry name" value="Winged helix' DNA-binding domain"/>
    <property type="match status" value="1"/>
</dbReference>
<evidence type="ECO:0000256" key="2">
    <source>
        <dbReference type="ARBA" id="ARBA00006479"/>
    </source>
</evidence>
<dbReference type="Pfam" id="PF00480">
    <property type="entry name" value="ROK"/>
    <property type="match status" value="1"/>
</dbReference>
<evidence type="ECO:0000313" key="4">
    <source>
        <dbReference type="EMBL" id="MBL4934261.1"/>
    </source>
</evidence>
<dbReference type="CDD" id="cd23763">
    <property type="entry name" value="ASKHA_ATPase_ROK"/>
    <property type="match status" value="1"/>
</dbReference>
<dbReference type="PANTHER" id="PTHR18964:SF149">
    <property type="entry name" value="BIFUNCTIONAL UDP-N-ACETYLGLUCOSAMINE 2-EPIMERASE_N-ACETYLMANNOSAMINE KINASE"/>
    <property type="match status" value="1"/>
</dbReference>
<keyword evidence="5" id="KW-1185">Reference proteome</keyword>
<dbReference type="EMBL" id="JAESWC010000001">
    <property type="protein sequence ID" value="MBL4934261.1"/>
    <property type="molecule type" value="Genomic_DNA"/>
</dbReference>
<accession>A0ABS1T4K9</accession>
<sequence>MAGFTGKPKTMKEINVALIKNELKKIGAATRAELSEITGISQTTVRSLLEELLQNNEVIRLGLDKSSGGRRAERYALNLEESLALAFYIRDNFIEYVISNPLREIIENARVEIGSTDYLYEIEKILDDIMKSKSNIKAIGIAVPGVVDIEKRKYLFGKNLKVWEESNIGEYIEEKYNIPVVLENDLNAMAFGHSICLMDRLDVDDLHILNMIYIHFTKSGVGSGIILNGELIHGGSNLAGEIGFIPLGDGQYLNSFIESEPEDYSYIDTVSRVIATTNCVINPDLVVVGGETFRENLINQIIERCETYIANKVMPEILIAEDSRRDCLTGIIELTIKLMYSGVKLVDNTKRNINRV</sequence>
<evidence type="ECO:0000313" key="5">
    <source>
        <dbReference type="Proteomes" id="UP000632377"/>
    </source>
</evidence>
<proteinExistence type="inferred from homology"/>
<dbReference type="RefSeq" id="WP_202746908.1">
    <property type="nucleotide sequence ID" value="NZ_JAESWC010000001.1"/>
</dbReference>
<comment type="similarity">
    <text evidence="2">Belongs to the ROK (NagC/XylR) family.</text>
</comment>
<dbReference type="Gene3D" id="1.10.10.10">
    <property type="entry name" value="Winged helix-like DNA-binding domain superfamily/Winged helix DNA-binding domain"/>
    <property type="match status" value="1"/>
</dbReference>